<dbReference type="NCBIfam" id="TIGR00633">
    <property type="entry name" value="xth"/>
    <property type="match status" value="1"/>
</dbReference>
<keyword evidence="3" id="KW-0378">Hydrolase</keyword>
<reference evidence="8" key="1">
    <citation type="submission" date="2017-02" db="EMBL/GenBank/DDBJ databases">
        <title>Draft Genome Sequence of the Salt Water Bacterium Oceanospirillum linum ATCC 11336.</title>
        <authorList>
            <person name="Trachtenberg A.M."/>
            <person name="Carney J.G."/>
            <person name="Linnane J.D."/>
            <person name="Rheaume B.A."/>
            <person name="Pitts N.L."/>
            <person name="Mykles D.L."/>
            <person name="Maclea K.S."/>
        </authorList>
    </citation>
    <scope>NUCLEOTIDE SEQUENCE [LARGE SCALE GENOMIC DNA]</scope>
    <source>
        <strain evidence="8">ATCC 11336</strain>
    </source>
</reference>
<comment type="cofactor">
    <cofactor evidence="5">
        <name>Mg(2+)</name>
        <dbReference type="ChEBI" id="CHEBI:18420"/>
    </cofactor>
    <cofactor evidence="5">
        <name>Mn(2+)</name>
        <dbReference type="ChEBI" id="CHEBI:29035"/>
    </cofactor>
    <text evidence="5">Probably binds two magnesium or manganese ions per subunit.</text>
</comment>
<dbReference type="PROSITE" id="PS51435">
    <property type="entry name" value="AP_NUCLEASE_F1_4"/>
    <property type="match status" value="1"/>
</dbReference>
<dbReference type="InterPro" id="IPR037493">
    <property type="entry name" value="ExoIII-like"/>
</dbReference>
<gene>
    <name evidence="8" type="ORF">BTA35_0210110</name>
</gene>
<feature type="site" description="Important for catalytic activity" evidence="6">
    <location>
        <position position="216"/>
    </location>
</feature>
<evidence type="ECO:0000256" key="5">
    <source>
        <dbReference type="PIRSR" id="PIRSR604808-2"/>
    </source>
</evidence>
<evidence type="ECO:0000256" key="2">
    <source>
        <dbReference type="ARBA" id="ARBA00022723"/>
    </source>
</evidence>
<dbReference type="Proteomes" id="UP000190064">
    <property type="component" value="Unassembled WGS sequence"/>
</dbReference>
<dbReference type="InterPro" id="IPR004808">
    <property type="entry name" value="AP_endonuc_1"/>
</dbReference>
<dbReference type="GO" id="GO:0008311">
    <property type="term" value="F:double-stranded DNA 3'-5' DNA exonuclease activity"/>
    <property type="evidence" value="ECO:0007669"/>
    <property type="project" value="InterPro"/>
</dbReference>
<comment type="similarity">
    <text evidence="1">Belongs to the DNA repair enzymes AP/ExoA family.</text>
</comment>
<dbReference type="CDD" id="cd10281">
    <property type="entry name" value="Nape_like_AP-endo"/>
    <property type="match status" value="1"/>
</dbReference>
<evidence type="ECO:0000259" key="7">
    <source>
        <dbReference type="Pfam" id="PF03372"/>
    </source>
</evidence>
<keyword evidence="2 5" id="KW-0479">Metal-binding</keyword>
<dbReference type="SUPFAM" id="SSF56219">
    <property type="entry name" value="DNase I-like"/>
    <property type="match status" value="1"/>
</dbReference>
<dbReference type="Pfam" id="PF03372">
    <property type="entry name" value="Exo_endo_phos"/>
    <property type="match status" value="1"/>
</dbReference>
<dbReference type="GO" id="GO:0046872">
    <property type="term" value="F:metal ion binding"/>
    <property type="evidence" value="ECO:0007669"/>
    <property type="project" value="UniProtKB-KW"/>
</dbReference>
<evidence type="ECO:0000313" key="8">
    <source>
        <dbReference type="EMBL" id="OOV87314.1"/>
    </source>
</evidence>
<dbReference type="RefSeq" id="WP_078319676.1">
    <property type="nucleotide sequence ID" value="NZ_FXTS01000003.1"/>
</dbReference>
<evidence type="ECO:0000256" key="1">
    <source>
        <dbReference type="ARBA" id="ARBA00007092"/>
    </source>
</evidence>
<feature type="domain" description="Endonuclease/exonuclease/phosphatase" evidence="7">
    <location>
        <begin position="7"/>
        <end position="226"/>
    </location>
</feature>
<dbReference type="PANTHER" id="PTHR43250">
    <property type="entry name" value="EXODEOXYRIBONUCLEASE III"/>
    <property type="match status" value="1"/>
</dbReference>
<protein>
    <submittedName>
        <fullName evidence="8">Exodeoxyribonuclease III</fullName>
    </submittedName>
</protein>
<evidence type="ECO:0000256" key="4">
    <source>
        <dbReference type="ARBA" id="ARBA00022842"/>
    </source>
</evidence>
<comment type="caution">
    <text evidence="8">The sequence shown here is derived from an EMBL/GenBank/DDBJ whole genome shotgun (WGS) entry which is preliminary data.</text>
</comment>
<accession>A0A1T1HBS6</accession>
<proteinExistence type="inferred from homology"/>
<sequence>MKIININLNGIRRAVDRGFLDWLQQQDADVICVQNLQAKSYELDDSVLYPQGYEGYFFDADQDNFGGVGVYCRKLPKAIMTGLGFEQADFEGRFIQADFDKFSIASFLMPDNSDPQAKYAFMEQFNEYLKKLRRKRREHIICGSWYIAHKTIDLADWANNQDTPGFRPVERAWLDQVFGPMGFLDAFREVNREEGQYSWYPEVDKPRNRQDGWRIDYQVTGPNMRRNIVNAWFDTQANFSEFAPLVIEYDIDL</sequence>
<name>A0A1T1HBS6_OCELI</name>
<keyword evidence="4 5" id="KW-0460">Magnesium</keyword>
<dbReference type="InterPro" id="IPR005135">
    <property type="entry name" value="Endo/exonuclease/phosphatase"/>
</dbReference>
<dbReference type="PANTHER" id="PTHR43250:SF2">
    <property type="entry name" value="EXODEOXYRIBONUCLEASE III"/>
    <property type="match status" value="1"/>
</dbReference>
<dbReference type="AlphaFoldDB" id="A0A1T1HBS6"/>
<dbReference type="Gene3D" id="3.60.10.10">
    <property type="entry name" value="Endonuclease/exonuclease/phosphatase"/>
    <property type="match status" value="1"/>
</dbReference>
<keyword evidence="9" id="KW-1185">Reference proteome</keyword>
<evidence type="ECO:0000256" key="6">
    <source>
        <dbReference type="PIRSR" id="PIRSR604808-3"/>
    </source>
</evidence>
<dbReference type="EMBL" id="MTSD02000003">
    <property type="protein sequence ID" value="OOV87314.1"/>
    <property type="molecule type" value="Genomic_DNA"/>
</dbReference>
<keyword evidence="5" id="KW-0464">Manganese</keyword>
<feature type="binding site" evidence="5">
    <location>
        <position position="7"/>
    </location>
    <ligand>
        <name>Mg(2+)</name>
        <dbReference type="ChEBI" id="CHEBI:18420"/>
        <label>1</label>
    </ligand>
</feature>
<dbReference type="STRING" id="966.BTA35_0210110"/>
<evidence type="ECO:0000313" key="9">
    <source>
        <dbReference type="Proteomes" id="UP000190064"/>
    </source>
</evidence>
<dbReference type="InterPro" id="IPR036691">
    <property type="entry name" value="Endo/exonu/phosph_ase_sf"/>
</dbReference>
<organism evidence="8 9">
    <name type="scientific">Oceanospirillum linum</name>
    <dbReference type="NCBI Taxonomy" id="966"/>
    <lineage>
        <taxon>Bacteria</taxon>
        <taxon>Pseudomonadati</taxon>
        <taxon>Pseudomonadota</taxon>
        <taxon>Gammaproteobacteria</taxon>
        <taxon>Oceanospirillales</taxon>
        <taxon>Oceanospirillaceae</taxon>
        <taxon>Oceanospirillum</taxon>
    </lineage>
</organism>
<evidence type="ECO:0000256" key="3">
    <source>
        <dbReference type="ARBA" id="ARBA00022801"/>
    </source>
</evidence>
<dbReference type="GO" id="GO:0006281">
    <property type="term" value="P:DNA repair"/>
    <property type="evidence" value="ECO:0007669"/>
    <property type="project" value="InterPro"/>
</dbReference>